<evidence type="ECO:0000313" key="2">
    <source>
        <dbReference type="Proteomes" id="UP000683925"/>
    </source>
</evidence>
<gene>
    <name evidence="1" type="ORF">POCTA_138.1.T1180044</name>
</gene>
<keyword evidence="2" id="KW-1185">Reference proteome</keyword>
<dbReference type="OrthoDB" id="313124at2759"/>
<dbReference type="AlphaFoldDB" id="A0A8S1XDN5"/>
<organism evidence="1 2">
    <name type="scientific">Paramecium octaurelia</name>
    <dbReference type="NCBI Taxonomy" id="43137"/>
    <lineage>
        <taxon>Eukaryota</taxon>
        <taxon>Sar</taxon>
        <taxon>Alveolata</taxon>
        <taxon>Ciliophora</taxon>
        <taxon>Intramacronucleata</taxon>
        <taxon>Oligohymenophorea</taxon>
        <taxon>Peniculida</taxon>
        <taxon>Parameciidae</taxon>
        <taxon>Paramecium</taxon>
    </lineage>
</organism>
<sequence>MVQTINGSQLAQTVTTIEVVCRPLQKSSGQSQVEQNENSLIKKIKELFSEAFFHHYAIILNTTENEQMILHYLQEGFTSSLINNEERKGYTVIERYDSSQFNKLFIVQELYNLRQLNSQDSLEYNLLKNSCIHYVNHVKEYINKYLIDINLHAVQKVELPSLISATKILIQKIFENILAFVREKKPLKSLMKFTRENFLNPNLYYHILYEAI</sequence>
<name>A0A8S1XDN5_PAROT</name>
<comment type="caution">
    <text evidence="1">The sequence shown here is derived from an EMBL/GenBank/DDBJ whole genome shotgun (WGS) entry which is preliminary data.</text>
</comment>
<accession>A0A8S1XDN5</accession>
<dbReference type="EMBL" id="CAJJDP010000118">
    <property type="protein sequence ID" value="CAD8198902.1"/>
    <property type="molecule type" value="Genomic_DNA"/>
</dbReference>
<reference evidence="1" key="1">
    <citation type="submission" date="2021-01" db="EMBL/GenBank/DDBJ databases">
        <authorList>
            <consortium name="Genoscope - CEA"/>
            <person name="William W."/>
        </authorList>
    </citation>
    <scope>NUCLEOTIDE SEQUENCE</scope>
</reference>
<protein>
    <submittedName>
        <fullName evidence="1">Uncharacterized protein</fullName>
    </submittedName>
</protein>
<dbReference type="Proteomes" id="UP000683925">
    <property type="component" value="Unassembled WGS sequence"/>
</dbReference>
<evidence type="ECO:0000313" key="1">
    <source>
        <dbReference type="EMBL" id="CAD8198902.1"/>
    </source>
</evidence>
<proteinExistence type="predicted"/>